<keyword evidence="1" id="KW-0245">EGF-like domain</keyword>
<dbReference type="VEuPathDB" id="CryptoDB:Cvel_29390"/>
<name>A0A0G4HNA1_9ALVE</name>
<gene>
    <name evidence="6" type="ORF">Cvel_29390</name>
</gene>
<evidence type="ECO:0000256" key="2">
    <source>
        <dbReference type="ARBA" id="ARBA00022729"/>
    </source>
</evidence>
<dbReference type="FunFam" id="2.10.25.10:FF:000038">
    <property type="entry name" value="Fibrillin 2"/>
    <property type="match status" value="1"/>
</dbReference>
<proteinExistence type="predicted"/>
<accession>A0A0G4HNA1</accession>
<evidence type="ECO:0000259" key="5">
    <source>
        <dbReference type="Pfam" id="PF07645"/>
    </source>
</evidence>
<sequence length="86" mass="9198">MSAALCDRSWNAQCSGPRVWVSCAYADINECALNHNDYDVNAEYINTDGSFGCQCTPQAGYKGDGKTCIDVDECSTGTHSCSAQAM</sequence>
<protein>
    <recommendedName>
        <fullName evidence="5">NOTCH1 EGF-like calcium-binding domain-containing protein</fullName>
    </recommendedName>
</protein>
<dbReference type="InterPro" id="IPR049883">
    <property type="entry name" value="NOTCH1_EGF-like"/>
</dbReference>
<keyword evidence="4" id="KW-1015">Disulfide bond</keyword>
<reference evidence="6" key="1">
    <citation type="submission" date="2014-11" db="EMBL/GenBank/DDBJ databases">
        <authorList>
            <person name="Otto D Thomas"/>
            <person name="Naeem Raeece"/>
        </authorList>
    </citation>
    <scope>NUCLEOTIDE SEQUENCE</scope>
</reference>
<feature type="domain" description="NOTCH1 EGF-like calcium-binding" evidence="5">
    <location>
        <begin position="27"/>
        <end position="68"/>
    </location>
</feature>
<dbReference type="EMBL" id="CDMZ01003237">
    <property type="protein sequence ID" value="CEM45648.1"/>
    <property type="molecule type" value="Genomic_DNA"/>
</dbReference>
<dbReference type="Pfam" id="PF07645">
    <property type="entry name" value="EGF_CA"/>
    <property type="match status" value="2"/>
</dbReference>
<evidence type="ECO:0000256" key="1">
    <source>
        <dbReference type="ARBA" id="ARBA00022536"/>
    </source>
</evidence>
<feature type="domain" description="NOTCH1 EGF-like calcium-binding" evidence="5">
    <location>
        <begin position="70"/>
        <end position="83"/>
    </location>
</feature>
<dbReference type="Gene3D" id="2.10.25.10">
    <property type="entry name" value="Laminin"/>
    <property type="match status" value="1"/>
</dbReference>
<dbReference type="SUPFAM" id="SSF57196">
    <property type="entry name" value="EGF/Laminin"/>
    <property type="match status" value="1"/>
</dbReference>
<evidence type="ECO:0000313" key="6">
    <source>
        <dbReference type="EMBL" id="CEM45648.1"/>
    </source>
</evidence>
<organism evidence="6">
    <name type="scientific">Chromera velia CCMP2878</name>
    <dbReference type="NCBI Taxonomy" id="1169474"/>
    <lineage>
        <taxon>Eukaryota</taxon>
        <taxon>Sar</taxon>
        <taxon>Alveolata</taxon>
        <taxon>Colpodellida</taxon>
        <taxon>Chromeraceae</taxon>
        <taxon>Chromera</taxon>
    </lineage>
</organism>
<dbReference type="AlphaFoldDB" id="A0A0G4HNA1"/>
<evidence type="ECO:0000256" key="4">
    <source>
        <dbReference type="ARBA" id="ARBA00023157"/>
    </source>
</evidence>
<evidence type="ECO:0000256" key="3">
    <source>
        <dbReference type="ARBA" id="ARBA00022737"/>
    </source>
</evidence>
<keyword evidence="3" id="KW-0677">Repeat</keyword>
<keyword evidence="2" id="KW-0732">Signal</keyword>